<evidence type="ECO:0000256" key="2">
    <source>
        <dbReference type="SAM" id="SignalP"/>
    </source>
</evidence>
<name>A0AAV1DCC3_OLDCO</name>
<keyword evidence="2" id="KW-0732">Signal</keyword>
<dbReference type="GO" id="GO:0016020">
    <property type="term" value="C:membrane"/>
    <property type="evidence" value="ECO:0007669"/>
    <property type="project" value="UniProtKB-SubCell"/>
</dbReference>
<sequence length="167" mass="19443">MIGSLLARLLLMVFGYVYPAYECYKTVEMNKPDIHQLRFWCQYWILVAVLTVCERVGDLFISWIPLYGEAKIALFIYLWHHRTRGATHVYNFFLKPYVSEHEKEIDGYVLHIKNKALSIAMVMCQQAAFYGQTKFFEILQYASSHSTPSTSFESSEKIHVNVAGRVD</sequence>
<evidence type="ECO:0000313" key="4">
    <source>
        <dbReference type="Proteomes" id="UP001161247"/>
    </source>
</evidence>
<feature type="signal peptide" evidence="2">
    <location>
        <begin position="1"/>
        <end position="19"/>
    </location>
</feature>
<organism evidence="3 4">
    <name type="scientific">Oldenlandia corymbosa var. corymbosa</name>
    <dbReference type="NCBI Taxonomy" id="529605"/>
    <lineage>
        <taxon>Eukaryota</taxon>
        <taxon>Viridiplantae</taxon>
        <taxon>Streptophyta</taxon>
        <taxon>Embryophyta</taxon>
        <taxon>Tracheophyta</taxon>
        <taxon>Spermatophyta</taxon>
        <taxon>Magnoliopsida</taxon>
        <taxon>eudicotyledons</taxon>
        <taxon>Gunneridae</taxon>
        <taxon>Pentapetalae</taxon>
        <taxon>asterids</taxon>
        <taxon>lamiids</taxon>
        <taxon>Gentianales</taxon>
        <taxon>Rubiaceae</taxon>
        <taxon>Rubioideae</taxon>
        <taxon>Spermacoceae</taxon>
        <taxon>Hedyotis-Oldenlandia complex</taxon>
        <taxon>Oldenlandia</taxon>
    </lineage>
</organism>
<gene>
    <name evidence="3" type="ORF">OLC1_LOCUS13562</name>
</gene>
<evidence type="ECO:0000256" key="1">
    <source>
        <dbReference type="RuleBase" id="RU362006"/>
    </source>
</evidence>
<protein>
    <recommendedName>
        <fullName evidence="1">HVA22-like protein</fullName>
    </recommendedName>
</protein>
<dbReference type="EMBL" id="OX459121">
    <property type="protein sequence ID" value="CAI9104679.1"/>
    <property type="molecule type" value="Genomic_DNA"/>
</dbReference>
<dbReference type="InterPro" id="IPR004345">
    <property type="entry name" value="TB2_DP1_HVA22"/>
</dbReference>
<comment type="similarity">
    <text evidence="1">Belongs to the DP1 family.</text>
</comment>
<feature type="chain" id="PRO_5043594971" description="HVA22-like protein" evidence="2">
    <location>
        <begin position="20"/>
        <end position="167"/>
    </location>
</feature>
<proteinExistence type="inferred from homology"/>
<dbReference type="Pfam" id="PF03134">
    <property type="entry name" value="TB2_DP1_HVA22"/>
    <property type="match status" value="1"/>
</dbReference>
<keyword evidence="4" id="KW-1185">Reference proteome</keyword>
<dbReference type="PANTHER" id="PTHR12300:SF107">
    <property type="entry name" value="HVA22-LIKE PROTEIN"/>
    <property type="match status" value="1"/>
</dbReference>
<reference evidence="3" key="1">
    <citation type="submission" date="2023-03" db="EMBL/GenBank/DDBJ databases">
        <authorList>
            <person name="Julca I."/>
        </authorList>
    </citation>
    <scope>NUCLEOTIDE SEQUENCE</scope>
</reference>
<dbReference type="AlphaFoldDB" id="A0AAV1DCC3"/>
<accession>A0AAV1DCC3</accession>
<dbReference type="PANTHER" id="PTHR12300">
    <property type="entry name" value="HVA22-LIKE PROTEINS"/>
    <property type="match status" value="1"/>
</dbReference>
<evidence type="ECO:0000313" key="3">
    <source>
        <dbReference type="EMBL" id="CAI9104679.1"/>
    </source>
</evidence>
<comment type="subcellular location">
    <subcellularLocation>
        <location evidence="1">Membrane</location>
        <topology evidence="1">Multi-pass membrane protein</topology>
    </subcellularLocation>
</comment>
<dbReference type="Proteomes" id="UP001161247">
    <property type="component" value="Chromosome 4"/>
</dbReference>